<protein>
    <submittedName>
        <fullName evidence="8">Putative flippase GtrA (Transmembrane translocase of bactoprenol-linked glucose)</fullName>
    </submittedName>
</protein>
<dbReference type="PANTHER" id="PTHR38459">
    <property type="entry name" value="PROPHAGE BACTOPRENOL-LINKED GLUCOSE TRANSLOCASE HOMOLOG"/>
    <property type="match status" value="1"/>
</dbReference>
<evidence type="ECO:0000256" key="6">
    <source>
        <dbReference type="SAM" id="Phobius"/>
    </source>
</evidence>
<accession>A0A1H3JRF8</accession>
<feature type="transmembrane region" description="Helical" evidence="6">
    <location>
        <begin position="113"/>
        <end position="133"/>
    </location>
</feature>
<evidence type="ECO:0000256" key="4">
    <source>
        <dbReference type="ARBA" id="ARBA00022989"/>
    </source>
</evidence>
<evidence type="ECO:0000256" key="3">
    <source>
        <dbReference type="ARBA" id="ARBA00022692"/>
    </source>
</evidence>
<dbReference type="STRING" id="1244108.SAMN05444004_101400"/>
<comment type="subcellular location">
    <subcellularLocation>
        <location evidence="1">Membrane</location>
        <topology evidence="1">Multi-pass membrane protein</topology>
    </subcellularLocation>
</comment>
<evidence type="ECO:0000256" key="1">
    <source>
        <dbReference type="ARBA" id="ARBA00004141"/>
    </source>
</evidence>
<sequence length="142" mass="15656">MSFPDPAPISNRNDARPTPMTRNLRFIATGVIVNVTLYGLLAAVLNLGVDYKLATTAIYILGMTWSYLQNRLWSWQSRAPIAQSVLRFLGVYAGIFVAHMGLVMALVEGAGIPPLWAVLLSVAVLVTPIFILFDRFVFKEAT</sequence>
<dbReference type="InterPro" id="IPR007267">
    <property type="entry name" value="GtrA_DPMS_TM"/>
</dbReference>
<reference evidence="9" key="1">
    <citation type="submission" date="2016-10" db="EMBL/GenBank/DDBJ databases">
        <authorList>
            <person name="Varghese N."/>
            <person name="Submissions S."/>
        </authorList>
    </citation>
    <scope>NUCLEOTIDE SEQUENCE [LARGE SCALE GENOMIC DNA]</scope>
    <source>
        <strain evidence="9">DSM 100420</strain>
    </source>
</reference>
<feature type="transmembrane region" description="Helical" evidence="6">
    <location>
        <begin position="26"/>
        <end position="45"/>
    </location>
</feature>
<dbReference type="InterPro" id="IPR051401">
    <property type="entry name" value="GtrA_CellWall_Glycosyl"/>
</dbReference>
<proteinExistence type="inferred from homology"/>
<evidence type="ECO:0000259" key="7">
    <source>
        <dbReference type="Pfam" id="PF04138"/>
    </source>
</evidence>
<dbReference type="GO" id="GO:0005886">
    <property type="term" value="C:plasma membrane"/>
    <property type="evidence" value="ECO:0007669"/>
    <property type="project" value="TreeGrafter"/>
</dbReference>
<dbReference type="GO" id="GO:0000271">
    <property type="term" value="P:polysaccharide biosynthetic process"/>
    <property type="evidence" value="ECO:0007669"/>
    <property type="project" value="InterPro"/>
</dbReference>
<evidence type="ECO:0000313" key="9">
    <source>
        <dbReference type="Proteomes" id="UP000198914"/>
    </source>
</evidence>
<name>A0A1H3JRF8_9RHOB</name>
<dbReference type="OrthoDB" id="7060875at2"/>
<feature type="domain" description="GtrA/DPMS transmembrane" evidence="7">
    <location>
        <begin position="25"/>
        <end position="138"/>
    </location>
</feature>
<evidence type="ECO:0000256" key="5">
    <source>
        <dbReference type="ARBA" id="ARBA00023136"/>
    </source>
</evidence>
<dbReference type="Pfam" id="PF04138">
    <property type="entry name" value="GtrA_DPMS_TM"/>
    <property type="match status" value="1"/>
</dbReference>
<organism evidence="8 9">
    <name type="scientific">Jannaschia faecimaris</name>
    <dbReference type="NCBI Taxonomy" id="1244108"/>
    <lineage>
        <taxon>Bacteria</taxon>
        <taxon>Pseudomonadati</taxon>
        <taxon>Pseudomonadota</taxon>
        <taxon>Alphaproteobacteria</taxon>
        <taxon>Rhodobacterales</taxon>
        <taxon>Roseobacteraceae</taxon>
        <taxon>Jannaschia</taxon>
    </lineage>
</organism>
<dbReference type="AlphaFoldDB" id="A0A1H3JRF8"/>
<comment type="similarity">
    <text evidence="2">Belongs to the GtrA family.</text>
</comment>
<dbReference type="Proteomes" id="UP000198914">
    <property type="component" value="Unassembled WGS sequence"/>
</dbReference>
<keyword evidence="3 6" id="KW-0812">Transmembrane</keyword>
<evidence type="ECO:0000313" key="8">
    <source>
        <dbReference type="EMBL" id="SDY41864.1"/>
    </source>
</evidence>
<keyword evidence="5 6" id="KW-0472">Membrane</keyword>
<keyword evidence="4 6" id="KW-1133">Transmembrane helix</keyword>
<keyword evidence="9" id="KW-1185">Reference proteome</keyword>
<dbReference type="PANTHER" id="PTHR38459:SF1">
    <property type="entry name" value="PROPHAGE BACTOPRENOL-LINKED GLUCOSE TRANSLOCASE HOMOLOG"/>
    <property type="match status" value="1"/>
</dbReference>
<gene>
    <name evidence="8" type="ORF">SAMN05444004_101400</name>
</gene>
<evidence type="ECO:0000256" key="2">
    <source>
        <dbReference type="ARBA" id="ARBA00009399"/>
    </source>
</evidence>
<dbReference type="EMBL" id="FNPX01000001">
    <property type="protein sequence ID" value="SDY41864.1"/>
    <property type="molecule type" value="Genomic_DNA"/>
</dbReference>
<feature type="transmembrane region" description="Helical" evidence="6">
    <location>
        <begin position="89"/>
        <end position="107"/>
    </location>
</feature>